<evidence type="ECO:0000256" key="3">
    <source>
        <dbReference type="ARBA" id="ARBA00022763"/>
    </source>
</evidence>
<evidence type="ECO:0000256" key="1">
    <source>
        <dbReference type="ARBA" id="ARBA00004123"/>
    </source>
</evidence>
<dbReference type="EMBL" id="GGMS01000634">
    <property type="protein sequence ID" value="MBY69837.1"/>
    <property type="molecule type" value="Transcribed_RNA"/>
</dbReference>
<dbReference type="AlphaFoldDB" id="A0A2S2PWB3"/>
<evidence type="ECO:0000256" key="6">
    <source>
        <dbReference type="RuleBase" id="RU366049"/>
    </source>
</evidence>
<evidence type="ECO:0000313" key="9">
    <source>
        <dbReference type="EMBL" id="MBY69837.1"/>
    </source>
</evidence>
<dbReference type="GO" id="GO:0003677">
    <property type="term" value="F:DNA binding"/>
    <property type="evidence" value="ECO:0007669"/>
    <property type="project" value="TreeGrafter"/>
</dbReference>
<dbReference type="GO" id="GO:0043111">
    <property type="term" value="P:replication fork arrest"/>
    <property type="evidence" value="ECO:0007669"/>
    <property type="project" value="TreeGrafter"/>
</dbReference>
<feature type="compositionally biased region" description="Acidic residues" evidence="7">
    <location>
        <begin position="20"/>
        <end position="35"/>
    </location>
</feature>
<comment type="subcellular location">
    <subcellularLocation>
        <location evidence="1 6">Nucleus</location>
    </subcellularLocation>
</comment>
<dbReference type="InterPro" id="IPR012923">
    <property type="entry name" value="Csm3"/>
</dbReference>
<accession>A0A2S2PWB3</accession>
<protein>
    <recommendedName>
        <fullName evidence="6">TIMELESS-interacting protein</fullName>
    </recommendedName>
</protein>
<sequence>MMEEFYGDDLDNMVERHLDEDNDENPEQEEENKEENDEKRIVPVKIRVKKPQPKLNPERLKGPRGLSVLPTWFKGIQLKGKGYESEDLNVVMNRLEQWTHRLFPRYTFDDTIDKLEKLGKKNEMKVILKRIRLDLDDGDFVTQSEDYNEAELPPPKEDIFDRIANTPDIFPVTSTPTVDHTLSNYVYK</sequence>
<name>A0A2S2PWB3_9HEMI</name>
<keyword evidence="5 6" id="KW-0131">Cell cycle</keyword>
<gene>
    <name evidence="9" type="ORF">g.9196</name>
</gene>
<comment type="similarity">
    <text evidence="2 6">Belongs to the CSM3 family.</text>
</comment>
<feature type="region of interest" description="Disordered" evidence="7">
    <location>
        <begin position="1"/>
        <end position="61"/>
    </location>
</feature>
<feature type="compositionally biased region" description="Acidic residues" evidence="7">
    <location>
        <begin position="1"/>
        <end position="12"/>
    </location>
</feature>
<evidence type="ECO:0000256" key="4">
    <source>
        <dbReference type="ARBA" id="ARBA00023242"/>
    </source>
</evidence>
<dbReference type="GO" id="GO:0031297">
    <property type="term" value="P:replication fork processing"/>
    <property type="evidence" value="ECO:0007669"/>
    <property type="project" value="UniProtKB-UniRule"/>
</dbReference>
<organism evidence="9">
    <name type="scientific">Sipha flava</name>
    <name type="common">yellow sugarcane aphid</name>
    <dbReference type="NCBI Taxonomy" id="143950"/>
    <lineage>
        <taxon>Eukaryota</taxon>
        <taxon>Metazoa</taxon>
        <taxon>Ecdysozoa</taxon>
        <taxon>Arthropoda</taxon>
        <taxon>Hexapoda</taxon>
        <taxon>Insecta</taxon>
        <taxon>Pterygota</taxon>
        <taxon>Neoptera</taxon>
        <taxon>Paraneoptera</taxon>
        <taxon>Hemiptera</taxon>
        <taxon>Sternorrhyncha</taxon>
        <taxon>Aphidomorpha</taxon>
        <taxon>Aphidoidea</taxon>
        <taxon>Aphididae</taxon>
        <taxon>Sipha</taxon>
    </lineage>
</organism>
<reference evidence="9" key="1">
    <citation type="submission" date="2018-04" db="EMBL/GenBank/DDBJ databases">
        <title>Transcriptome assembly of Sipha flava.</title>
        <authorList>
            <person name="Scully E.D."/>
            <person name="Geib S.M."/>
            <person name="Palmer N.A."/>
            <person name="Koch K."/>
            <person name="Bradshaw J."/>
            <person name="Heng-Moss T."/>
            <person name="Sarath G."/>
        </authorList>
    </citation>
    <scope>NUCLEOTIDE SEQUENCE</scope>
</reference>
<dbReference type="OrthoDB" id="437078at2759"/>
<dbReference type="PANTHER" id="PTHR13220:SF11">
    <property type="entry name" value="TIMELESS-INTERACTING PROTEIN"/>
    <property type="match status" value="1"/>
</dbReference>
<dbReference type="InterPro" id="IPR040038">
    <property type="entry name" value="TIPIN/Csm3/Swi3"/>
</dbReference>
<dbReference type="GO" id="GO:0006974">
    <property type="term" value="P:DNA damage response"/>
    <property type="evidence" value="ECO:0007669"/>
    <property type="project" value="UniProtKB-KW"/>
</dbReference>
<evidence type="ECO:0000256" key="5">
    <source>
        <dbReference type="ARBA" id="ARBA00023306"/>
    </source>
</evidence>
<comment type="function">
    <text evidence="6">Plays an important role in the control of DNA replication and the maintenance of replication fork stability.</text>
</comment>
<evidence type="ECO:0000256" key="7">
    <source>
        <dbReference type="SAM" id="MobiDB-lite"/>
    </source>
</evidence>
<keyword evidence="3 6" id="KW-0227">DNA damage</keyword>
<dbReference type="Pfam" id="PF07962">
    <property type="entry name" value="Swi3"/>
    <property type="match status" value="1"/>
</dbReference>
<keyword evidence="4 6" id="KW-0539">Nucleus</keyword>
<dbReference type="GO" id="GO:0031298">
    <property type="term" value="C:replication fork protection complex"/>
    <property type="evidence" value="ECO:0007669"/>
    <property type="project" value="TreeGrafter"/>
</dbReference>
<proteinExistence type="inferred from homology"/>
<evidence type="ECO:0000256" key="2">
    <source>
        <dbReference type="ARBA" id="ARBA00006075"/>
    </source>
</evidence>
<dbReference type="GO" id="GO:0000076">
    <property type="term" value="P:DNA replication checkpoint signaling"/>
    <property type="evidence" value="ECO:0007669"/>
    <property type="project" value="UniProtKB-UniRule"/>
</dbReference>
<dbReference type="PANTHER" id="PTHR13220">
    <property type="entry name" value="TIMELESS INTERACTING-RELATED"/>
    <property type="match status" value="1"/>
</dbReference>
<feature type="domain" description="Chromosome segregation in meiosis protein 3" evidence="8">
    <location>
        <begin position="54"/>
        <end position="134"/>
    </location>
</feature>
<evidence type="ECO:0000259" key="8">
    <source>
        <dbReference type="Pfam" id="PF07962"/>
    </source>
</evidence>